<dbReference type="InterPro" id="IPR036397">
    <property type="entry name" value="RNaseH_sf"/>
</dbReference>
<evidence type="ECO:0000256" key="2">
    <source>
        <dbReference type="ARBA" id="ARBA00004123"/>
    </source>
</evidence>
<feature type="compositionally biased region" description="Polar residues" evidence="25">
    <location>
        <begin position="3642"/>
        <end position="3651"/>
    </location>
</feature>
<dbReference type="Gene3D" id="1.10.132.60">
    <property type="entry name" value="DNA polymerase family B, C-terminal domain"/>
    <property type="match status" value="1"/>
</dbReference>
<dbReference type="Pfam" id="PF08490">
    <property type="entry name" value="DUF1744"/>
    <property type="match status" value="1"/>
</dbReference>
<dbReference type="Gene3D" id="1.10.510.10">
    <property type="entry name" value="Transferase(Phosphotransferase) domain 1"/>
    <property type="match status" value="1"/>
</dbReference>
<feature type="region of interest" description="Disordered" evidence="25">
    <location>
        <begin position="549"/>
        <end position="628"/>
    </location>
</feature>
<feature type="region of interest" description="Disordered" evidence="25">
    <location>
        <begin position="3574"/>
        <end position="3797"/>
    </location>
</feature>
<dbReference type="STRING" id="231916.A0A409YDU4"/>
<dbReference type="EMBL" id="NHYE01000960">
    <property type="protein sequence ID" value="PPR01199.1"/>
    <property type="molecule type" value="Genomic_DNA"/>
</dbReference>
<dbReference type="GO" id="GO:0045004">
    <property type="term" value="P:DNA replication proofreading"/>
    <property type="evidence" value="ECO:0007669"/>
    <property type="project" value="TreeGrafter"/>
</dbReference>
<feature type="region of interest" description="Disordered" evidence="25">
    <location>
        <begin position="1914"/>
        <end position="1973"/>
    </location>
</feature>
<dbReference type="InterPro" id="IPR006133">
    <property type="entry name" value="DNA-dir_DNA_pol_B_exonuc"/>
</dbReference>
<dbReference type="Gene3D" id="3.30.342.10">
    <property type="entry name" value="DNA Polymerase, chain B, domain 1"/>
    <property type="match status" value="1"/>
</dbReference>
<dbReference type="FunFam" id="1.10.510.10:FF:000571">
    <property type="entry name" value="Maternal embryonic leucine zipper kinase"/>
    <property type="match status" value="1"/>
</dbReference>
<dbReference type="SMART" id="SM00486">
    <property type="entry name" value="POLBc"/>
    <property type="match status" value="1"/>
</dbReference>
<dbReference type="InterPro" id="IPR042087">
    <property type="entry name" value="DNA_pol_B_thumb"/>
</dbReference>
<dbReference type="CDD" id="cd05779">
    <property type="entry name" value="DNA_polB_epsilon_exo"/>
    <property type="match status" value="1"/>
</dbReference>
<dbReference type="SMART" id="SM00220">
    <property type="entry name" value="S_TKc"/>
    <property type="match status" value="1"/>
</dbReference>
<feature type="region of interest" description="Disordered" evidence="25">
    <location>
        <begin position="3810"/>
        <end position="4066"/>
    </location>
</feature>
<evidence type="ECO:0000256" key="19">
    <source>
        <dbReference type="ARBA" id="ARBA00023242"/>
    </source>
</evidence>
<dbReference type="InterPro" id="IPR029703">
    <property type="entry name" value="POL2"/>
</dbReference>
<dbReference type="InterPro" id="IPR054475">
    <property type="entry name" value="Znf-DPOE"/>
</dbReference>
<dbReference type="InterPro" id="IPR017441">
    <property type="entry name" value="Protein_kinase_ATP_BS"/>
</dbReference>
<dbReference type="InterPro" id="IPR055191">
    <property type="entry name" value="POL2_thumb"/>
</dbReference>
<dbReference type="CDD" id="cd05535">
    <property type="entry name" value="POLBc_epsilon"/>
    <property type="match status" value="1"/>
</dbReference>
<evidence type="ECO:0000256" key="12">
    <source>
        <dbReference type="ARBA" id="ARBA00022771"/>
    </source>
</evidence>
<feature type="region of interest" description="Disordered" evidence="25">
    <location>
        <begin position="4097"/>
        <end position="4238"/>
    </location>
</feature>
<protein>
    <recommendedName>
        <fullName evidence="5">DNA polymerase epsilon catalytic subunit A</fullName>
        <ecNumber evidence="4">2.7.7.7</ecNumber>
    </recommendedName>
    <alternativeName>
        <fullName evidence="20">DNA polymerase II subunit A</fullName>
    </alternativeName>
</protein>
<dbReference type="GO" id="GO:0006272">
    <property type="term" value="P:leading strand elongation"/>
    <property type="evidence" value="ECO:0007669"/>
    <property type="project" value="TreeGrafter"/>
</dbReference>
<evidence type="ECO:0000256" key="25">
    <source>
        <dbReference type="SAM" id="MobiDB-lite"/>
    </source>
</evidence>
<evidence type="ECO:0000256" key="14">
    <source>
        <dbReference type="ARBA" id="ARBA00022840"/>
    </source>
</evidence>
<keyword evidence="15" id="KW-0239">DNA-directed DNA polymerase</keyword>
<feature type="compositionally biased region" description="Basic and acidic residues" evidence="25">
    <location>
        <begin position="3663"/>
        <end position="3694"/>
    </location>
</feature>
<evidence type="ECO:0000256" key="4">
    <source>
        <dbReference type="ARBA" id="ARBA00012417"/>
    </source>
</evidence>
<evidence type="ECO:0000256" key="22">
    <source>
        <dbReference type="ARBA" id="ARBA00057054"/>
    </source>
</evidence>
<name>A0A409YDU4_9AGAR</name>
<dbReference type="PROSITE" id="PS00108">
    <property type="entry name" value="PROTEIN_KINASE_ST"/>
    <property type="match status" value="1"/>
</dbReference>
<evidence type="ECO:0000256" key="7">
    <source>
        <dbReference type="ARBA" id="ARBA00022679"/>
    </source>
</evidence>
<dbReference type="InterPro" id="IPR008271">
    <property type="entry name" value="Ser/Thr_kinase_AS"/>
</dbReference>
<evidence type="ECO:0000256" key="5">
    <source>
        <dbReference type="ARBA" id="ARBA00017389"/>
    </source>
</evidence>
<dbReference type="FunFam" id="3.30.420.10:FF:000010">
    <property type="entry name" value="DNA polymerase epsilon catalytic subunit"/>
    <property type="match status" value="1"/>
</dbReference>
<feature type="region of interest" description="Disordered" evidence="25">
    <location>
        <begin position="3262"/>
        <end position="3435"/>
    </location>
</feature>
<dbReference type="Gene3D" id="1.20.58.1520">
    <property type="match status" value="1"/>
</dbReference>
<dbReference type="GO" id="GO:0003887">
    <property type="term" value="F:DNA-directed DNA polymerase activity"/>
    <property type="evidence" value="ECO:0007669"/>
    <property type="project" value="UniProtKB-KW"/>
</dbReference>
<evidence type="ECO:0000256" key="17">
    <source>
        <dbReference type="ARBA" id="ARBA00023014"/>
    </source>
</evidence>
<evidence type="ECO:0000256" key="1">
    <source>
        <dbReference type="ARBA" id="ARBA00001966"/>
    </source>
</evidence>
<evidence type="ECO:0000256" key="9">
    <source>
        <dbReference type="ARBA" id="ARBA00022705"/>
    </source>
</evidence>
<dbReference type="Pfam" id="PF03104">
    <property type="entry name" value="DNA_pol_B_exo1"/>
    <property type="match status" value="1"/>
</dbReference>
<keyword evidence="9" id="KW-0235">DNA replication</keyword>
<dbReference type="InterPro" id="IPR012337">
    <property type="entry name" value="RNaseH-like_sf"/>
</dbReference>
<feature type="compositionally biased region" description="Low complexity" evidence="25">
    <location>
        <begin position="3859"/>
        <end position="3879"/>
    </location>
</feature>
<evidence type="ECO:0000256" key="6">
    <source>
        <dbReference type="ARBA" id="ARBA00022485"/>
    </source>
</evidence>
<feature type="compositionally biased region" description="Low complexity" evidence="25">
    <location>
        <begin position="3952"/>
        <end position="3963"/>
    </location>
</feature>
<feature type="compositionally biased region" description="Polar residues" evidence="25">
    <location>
        <begin position="3294"/>
        <end position="3303"/>
    </location>
</feature>
<evidence type="ECO:0000313" key="27">
    <source>
        <dbReference type="EMBL" id="PPR01199.1"/>
    </source>
</evidence>
<evidence type="ECO:0000256" key="15">
    <source>
        <dbReference type="ARBA" id="ARBA00022932"/>
    </source>
</evidence>
<sequence>MSTSSPATALTSLLNSLHTHLQTQTQRLPTLHAQLGLPPSALEDDLKVLQEQLVQSVELQIDRRRKEVDGWMHKCDELEKHCLRYTQALGGNIKATGTSLGELKKEQALPRRYEHISHPQMTARTLGTDYFSHDILEQTPATGESEHDTNANRDVTPERFMRLEKELVRGKAEVNKRLSQLSQTFIQIDWLYTELGMSPPTVDEPGSPALRASSSLVQSTTSSSSAATLTNDPFFQSTPTPASRSSSSSILFREDVSTTPEYQFHQIFANFVSRVEEAEVEGRVASQNIPIGLEGVEPTQDLLAWSAALQSSLEDIKRGREAHIQAMYDQLEALWRRMGVSDADMDAFVEAHRGSTLETVQEYEDELERMLELKMERMSTFVENAREEIVRLWDDLMVGEDERADFAPFADGNDSCHSTDFSTNMYFLDEFTEELLTIHEDEIKKLKEERRLKAPLLASIKKYFEICEEEKELAAAASDQTRLTGRGPRDPGRLLREEKMRKRVSKEKPRLEQDLLMSIPTWEEENGRPFLVHGESFLQMLMEVVSAADQENKRRQPRAGSVPPRATTPVNNSKGYVPGAKTGVVTPAVRTSSQMNSHSVPNKRQRLGDSTASNTTPMYSTNARAPLGMHRGGNMPSGIARAASPTKIPTKTPGSGARSGSATLAMVMPKPGTQHHSLGHGKVPSTVIYGAGVAGVNSYRSTSSSGVYNRAVSAGYSKPSAQAGMVKKASRARRESFKPRASVDNMDLGLAERFERVAQNDEIDEKLGFARIDQGVKREGWLINMHPTTVKDPDWPSGRSAVDYYFIQDDGGMFKCTFQYEPYFQIACKAGTETMIEEWLNKKYEGLICRIVRDKKEDLKLPNHLMGHRRLYLKLCFRNISDLLTVRRDILPLALANSAKRDAVDAYAEVIRATADASMDIAFEEGEEIGFGSRSSKYGAQREQDPRECIVDIREYDVPYYLRVAIDNELRVGLWYAVTFNEGRPSFTQIVERVKRADPVVMAFDIETTKAPLKFPDQAIDQVMMISYMVDGQGYLITNREIVSEDIEDFEYTPKEGYEGPFIIFNEPDEASTIKRFFSHIQDVKPTVMATFNGDFFDFPFLDARAQANGIDMFLETGFSKDSEDEYKCRTCVHMDCFRWVKRDSYLPQGSQGLKAVTTAKLGYNPIELDPELMTPYAMEQPQVLAQYSVSDAVATYYLYMKYVHPFIFSLCNIIPLNPDEVLRKGSGTLCETLLMVEAYRGHIIMPNRHEESHGNMYEGHLLASETYVGGHVEALEAGVFRSDIPTDFRIVPSAVDKLIGELDAALTFCITEESKSSLDEVTNYEEVKAQIQSALELMRDNPKRTDKPLIYHLDVAAMYPNIMLSNRLQPDSMVDESVCAVCDYNRPGKTCDRRLEWAWRGEFFPAHRDEFNMIKHALNQETFPPKRPGAPPRRFTDLSAVEQTALLHKRLGDYSRKVYKKTKDTKVETRESIVCQRENPFYVDTVRRFRDRRYEYKGLHKTWKKNLDAYSSEGRSIAEIDEAKKMIVLYDSLQLAHKCILNSFYGYVMRKGARWHSMEMAGITCLTGATIIQMARALVEQIGRPLELDTDGIWCMLPGVFPENFKFKLKNGKSIGFSYPCTMLNHLVHDKFTNHQYHDLNPETGEYIVHSENSIFFELDGPYKAMILPSSKEEDKLLKKRYAVFNDDGSLAELKGFEVKRRGELQLIKIFQSQIFEKFLLGTTTQECYAAVAQVADQWLDVLYSKAESLSDEELVELIAENRSMSKTLAEYGGQKSTSISTARRLAEFLGDQMVKDKGLACKFIISAKPTGAPVTERAVPVAIFSAEESIKRTYLRRWLKDSSLINFDLRAILDWDYYIERLGSVIQKLITIPAAMQKVANPVPRVRHPDWLHRRIAGAVDKFKQNKVTDFFKAPGTRDKEETQTMDIEDIGGASAQPTRKRFKPREPTPVVRQPTPEPDEDEGPLPDPSQNYSAWIRAMRPRWKKRQAARWGGASSTIVPSMFSKVTRPRASHRWDIVQIRESRTPGRFVLWLSIGDELVSVPLRIPREFYVHLKQPKETLFQKGYYSYTKVTRNLPRDLPCINLYKITVKEEVYQDIQEHFTDISNDPSVNGVYELQVPLVLRALMKLGKTCSLEDPMLTLSRAQQIGFDLNQLDRCMTSSSRHPYLDGGKSGKYLFLYHASTASGTLHLFALFLTTGQVKIFLVDPANRRQPVSRLAELYFSLLQKKQQQYGPNTSVPYPTALEFSHTYHSSDVTALKAVSRELGLLEDKSFTVVISSSKDKSYFERFIPKLQKFPILAMSQAKGPHSLDVFPWQSHVGQKMLSRYLSLGTWIDRMVSLADYYDAPIGHIEGDQPLMLADLSFARRLVQQDMVLWWSPGEFPDLGGIENDRRQTEPLPNTDFQSSGVFMNVCLEVTVRNLAVNSVLQSVLVNELEGSGGATSFDSVSHTINEYSTGEAQRDLTLGDSQISAQTFAILKGMLKIWLLDKIQENSNSPATLAIDHFWRWISSTASQLYDPGIHRFVHGLMRKTFIQLLAEFKRLGSQVVHADFGSILLSTSKPPGTAHAYATYITTAVTSHELFQHIYLHTERFYDFLVFMDPANMGGIVCEDPLAIEPAEELCMEMRWNIQSFLPPAIQDDFASVVQYYIVELFKIRQKLNSVARVPLRPLQNGEVDGTQRDSAKANESEATLEFISRRLTRKMLRAVENITDRYYDWMKQEQPEEDFNFPVLPGSYLHLTHPPLEFVKFASAVFGLAKDYQVEIGLMKRNLLELVGVREFANEAAFRNPCEPLKLSNVPCRHCDVLRDFDFCRDPDLLPNNVDVNPKWLCNNCGGEYDRTAIEFMLIDVTRTLERSFTQQDLRCSKCQQIQSDNVSRWCKCSGSYQFTMNKADVKRKLRTIVNVALEYNLPRLKVRMRPSTARKLVIGLYTSRHCKSKDTLCSYTAMMYVFLFSEHVSAMPSKPGHKQTGSLSQNHKAQLANAYNELGKELSSSKIRVIGNYTLGKVIGEGAYGKVRIGTHRLTSTRVAIKQIPKAVSASLTREIHHHRQLHHPHITQMYEVIATESHIWIVTELCCGGELFDYLVEKGRLSEDETRVIFGQLCLAVAYLHNNNVVHRDLKLENVLLDERCRVKLGDFGFTREFERGSLMETFCGTTGYASPEMLQGKRYQGPEVDVWSLGVIMYCLLTGTLPFDDDNEEVMRDKIIQGDFEDPLWLSIESRDLMKNILTKDVAKRFTIPQILAHPWFTSGKLTYEPESPMSAVPPSSDRPMTPETGESRRNSAGAAPDSSTASTRESVSPLIKQPDLGSSTPTTPDDSIVDPFESSDNNLDQPSIQRRPSNSTIRKSPAPDLDSLSSRLAKTGERQPATVMEEDRDEQVKHPSPSPLPWSGGSGPKPPPSHPLRTPARTKRRSVSSMLSDGGSPTMDNTPTPLPIPSARELDFAGLLSAQTPVIFSTPHERQLLNSLATLGFDTAQIVHSVLSNACDASGSLWWLLRKKNEKQMLDGDASALLVTSPTEEDASSAEKEKDSPAIEQKSSRKKRHKVSVGSQTDPGAQVIHVPMNAPQFALVPPTPTLAGRPTTPPPSHSPTKSPLLSPSSSTIAGEMSSARSHPSTPSGSMKEKDTGSKGRKARSGSVSIMQRATTALEAAGLVRKKSSEAVKEERDRDRERSRDLERRIASGDEPRSSHGSGSSKLTKSPPLKASKEYSLPSTPPPAEKVHDSGHMGSPWVLADRRESASQPHHPAAETVTSTVHVQGEMMHSHSTPNFTETTPIAKSNAAGPGPHRNRANLLTAFRLWFNEDRRGKRKAQEPPTGNGINPPGSARSVGSTRGRPPASGGKFSSRGGHRSQRLSISSRRSSSVNSRRSSGTSVQMVLMESPQVPPRRSFGSHTPNSEKGEHSSRPSSIHSISMQPRHRKSPSQSSSGSVHMRTASPMQKYHRRAGSGSSTSTRVVRQAAPASRPLHTRSNSATSSIHSPPSSRPTSFYEPSESEGIPRTASPFKIRSKRSDDSSRRAGSSTFVAQKRQAPFMSPSAGGGTIGRSSWKKSWGMEPPGWSSRTAHLPIEVLAISPGNEPTSLRDVFSGKQTYTAGDDSDWVDEDDEIPAFAGGLGQMGTSTLTSISASSSSGSGYSSLSHSVQVEPTPLTLSPAPRGHRGSKRTNRSGNSSGNGSSGMRPKTGHSPAERSSPLPSDSLYDQSETRTGRRQMPTGRSGPAFRQAIQEEDEGEEE</sequence>
<keyword evidence="6" id="KW-0004">4Fe-4S</keyword>
<feature type="compositionally biased region" description="Low complexity" evidence="25">
    <location>
        <begin position="237"/>
        <end position="248"/>
    </location>
</feature>
<dbReference type="SUPFAM" id="SSF56112">
    <property type="entry name" value="Protein kinase-like (PK-like)"/>
    <property type="match status" value="1"/>
</dbReference>
<feature type="compositionally biased region" description="Polar residues" evidence="25">
    <location>
        <begin position="3313"/>
        <end position="3322"/>
    </location>
</feature>
<dbReference type="Pfam" id="PF22634">
    <property type="entry name" value="POL2_thumb"/>
    <property type="match status" value="1"/>
</dbReference>
<dbReference type="GO" id="GO:0006287">
    <property type="term" value="P:base-excision repair, gap-filling"/>
    <property type="evidence" value="ECO:0007669"/>
    <property type="project" value="TreeGrafter"/>
</dbReference>
<dbReference type="GO" id="GO:0006297">
    <property type="term" value="P:nucleotide-excision repair, DNA gap filling"/>
    <property type="evidence" value="ECO:0007669"/>
    <property type="project" value="TreeGrafter"/>
</dbReference>
<dbReference type="SUPFAM" id="SSF56672">
    <property type="entry name" value="DNA/RNA polymerases"/>
    <property type="match status" value="1"/>
</dbReference>
<dbReference type="EC" id="2.7.7.7" evidence="4"/>
<comment type="subcellular location">
    <subcellularLocation>
        <location evidence="2">Nucleus</location>
    </subcellularLocation>
</comment>
<dbReference type="GO" id="GO:0051539">
    <property type="term" value="F:4 iron, 4 sulfur cluster binding"/>
    <property type="evidence" value="ECO:0007669"/>
    <property type="project" value="UniProtKB-KW"/>
</dbReference>
<evidence type="ECO:0000256" key="13">
    <source>
        <dbReference type="ARBA" id="ARBA00022833"/>
    </source>
</evidence>
<keyword evidence="16" id="KW-0408">Iron</keyword>
<feature type="compositionally biased region" description="Low complexity" evidence="25">
    <location>
        <begin position="4171"/>
        <end position="4182"/>
    </location>
</feature>
<keyword evidence="28" id="KW-1185">Reference proteome</keyword>
<dbReference type="Pfam" id="PF00069">
    <property type="entry name" value="Pkinase"/>
    <property type="match status" value="1"/>
</dbReference>
<dbReference type="FunFam" id="1.10.287.690:FF:000005">
    <property type="entry name" value="DNA polymerase epsilon catalytic subunit"/>
    <property type="match status" value="1"/>
</dbReference>
<evidence type="ECO:0000256" key="20">
    <source>
        <dbReference type="ARBA" id="ARBA00032919"/>
    </source>
</evidence>
<dbReference type="InParanoid" id="A0A409YDU4"/>
<keyword evidence="19" id="KW-0539">Nucleus</keyword>
<reference evidence="27 28" key="1">
    <citation type="journal article" date="2018" name="Evol. Lett.">
        <title>Horizontal gene cluster transfer increased hallucinogenic mushroom diversity.</title>
        <authorList>
            <person name="Reynolds H.T."/>
            <person name="Vijayakumar V."/>
            <person name="Gluck-Thaler E."/>
            <person name="Korotkin H.B."/>
            <person name="Matheny P.B."/>
            <person name="Slot J.C."/>
        </authorList>
    </citation>
    <scope>NUCLEOTIDE SEQUENCE [LARGE SCALE GENOMIC DNA]</scope>
    <source>
        <strain evidence="27 28">SRW20</strain>
    </source>
</reference>
<dbReference type="FunFam" id="3.90.1600.10:FF:000006">
    <property type="entry name" value="DNA polymerase epsilon catalytic subunit"/>
    <property type="match status" value="1"/>
</dbReference>
<feature type="compositionally biased region" description="Polar residues" evidence="25">
    <location>
        <begin position="589"/>
        <end position="623"/>
    </location>
</feature>
<dbReference type="GO" id="GO:0003677">
    <property type="term" value="F:DNA binding"/>
    <property type="evidence" value="ECO:0007669"/>
    <property type="project" value="UniProtKB-KW"/>
</dbReference>
<dbReference type="SUPFAM" id="SSF53098">
    <property type="entry name" value="Ribonuclease H-like"/>
    <property type="match status" value="1"/>
</dbReference>
<comment type="subunit">
    <text evidence="23">Heterotetramer. Consists of 4 subunits: POL2, DPB2, DPB3 and DPB4.</text>
</comment>
<feature type="compositionally biased region" description="Polar residues" evidence="25">
    <location>
        <begin position="4197"/>
        <end position="4206"/>
    </location>
</feature>
<dbReference type="OrthoDB" id="10060449at2759"/>
<dbReference type="Gene3D" id="3.30.420.10">
    <property type="entry name" value="Ribonuclease H-like superfamily/Ribonuclease H"/>
    <property type="match status" value="1"/>
</dbReference>
<keyword evidence="11 24" id="KW-0547">Nucleotide-binding</keyword>
<dbReference type="InterPro" id="IPR000719">
    <property type="entry name" value="Prot_kinase_dom"/>
</dbReference>
<feature type="binding site" evidence="24">
    <location>
        <position position="3036"/>
    </location>
    <ligand>
        <name>ATP</name>
        <dbReference type="ChEBI" id="CHEBI:30616"/>
    </ligand>
</feature>
<dbReference type="GO" id="GO:0000278">
    <property type="term" value="P:mitotic cell cycle"/>
    <property type="evidence" value="ECO:0007669"/>
    <property type="project" value="TreeGrafter"/>
</dbReference>
<feature type="compositionally biased region" description="Acidic residues" evidence="25">
    <location>
        <begin position="4101"/>
        <end position="4112"/>
    </location>
</feature>
<evidence type="ECO:0000259" key="26">
    <source>
        <dbReference type="PROSITE" id="PS50011"/>
    </source>
</evidence>
<evidence type="ECO:0000256" key="23">
    <source>
        <dbReference type="ARBA" id="ARBA00065544"/>
    </source>
</evidence>
<keyword evidence="8" id="KW-0548">Nucleotidyltransferase</keyword>
<proteinExistence type="inferred from homology"/>
<evidence type="ECO:0000256" key="24">
    <source>
        <dbReference type="PROSITE-ProRule" id="PRU10141"/>
    </source>
</evidence>
<keyword evidence="14 24" id="KW-0067">ATP-binding</keyword>
<dbReference type="PROSITE" id="PS00107">
    <property type="entry name" value="PROTEIN_KINASE_ATP"/>
    <property type="match status" value="1"/>
</dbReference>
<keyword evidence="13" id="KW-0862">Zinc</keyword>
<dbReference type="FunFam" id="1.10.132.60:FF:000002">
    <property type="entry name" value="DNA polymerase epsilon catalytic subunit"/>
    <property type="match status" value="1"/>
</dbReference>
<dbReference type="CDD" id="cd14003">
    <property type="entry name" value="STKc_AMPK-like"/>
    <property type="match status" value="1"/>
</dbReference>
<feature type="compositionally biased region" description="Low complexity" evidence="25">
    <location>
        <begin position="3976"/>
        <end position="3993"/>
    </location>
</feature>
<evidence type="ECO:0000313" key="28">
    <source>
        <dbReference type="Proteomes" id="UP000284706"/>
    </source>
</evidence>
<feature type="compositionally biased region" description="Low complexity" evidence="25">
    <location>
        <begin position="4123"/>
        <end position="4146"/>
    </location>
</feature>
<dbReference type="InterPro" id="IPR013697">
    <property type="entry name" value="DNA_pol_e_suA_C"/>
</dbReference>
<gene>
    <name evidence="27" type="ORF">CVT26_016080</name>
</gene>
<comment type="caution">
    <text evidence="27">The sequence shown here is derived from an EMBL/GenBank/DDBJ whole genome shotgun (WGS) entry which is preliminary data.</text>
</comment>
<dbReference type="Pfam" id="PF22912">
    <property type="entry name" value="zf-DPOE"/>
    <property type="match status" value="1"/>
</dbReference>
<feature type="domain" description="Protein kinase" evidence="26">
    <location>
        <begin position="3007"/>
        <end position="3253"/>
    </location>
</feature>
<feature type="compositionally biased region" description="Basic residues" evidence="25">
    <location>
        <begin position="4161"/>
        <end position="4170"/>
    </location>
</feature>
<feature type="compositionally biased region" description="Polar residues" evidence="25">
    <location>
        <begin position="3331"/>
        <end position="3351"/>
    </location>
</feature>
<evidence type="ECO:0000256" key="21">
    <source>
        <dbReference type="ARBA" id="ARBA00049244"/>
    </source>
</evidence>
<dbReference type="Gene3D" id="3.90.1600.10">
    <property type="entry name" value="Palm domain of DNA polymerase"/>
    <property type="match status" value="1"/>
</dbReference>
<comment type="catalytic activity">
    <reaction evidence="21">
        <text>DNA(n) + a 2'-deoxyribonucleoside 5'-triphosphate = DNA(n+1) + diphosphate</text>
        <dbReference type="Rhea" id="RHEA:22508"/>
        <dbReference type="Rhea" id="RHEA-COMP:17339"/>
        <dbReference type="Rhea" id="RHEA-COMP:17340"/>
        <dbReference type="ChEBI" id="CHEBI:33019"/>
        <dbReference type="ChEBI" id="CHEBI:61560"/>
        <dbReference type="ChEBI" id="CHEBI:173112"/>
        <dbReference type="EC" id="2.7.7.7"/>
    </reaction>
</comment>
<dbReference type="FunCoup" id="A0A409YDU4">
    <property type="interactions" value="322"/>
</dbReference>
<evidence type="ECO:0000256" key="3">
    <source>
        <dbReference type="ARBA" id="ARBA00005755"/>
    </source>
</evidence>
<feature type="compositionally biased region" description="Low complexity" evidence="25">
    <location>
        <begin position="3595"/>
        <end position="3608"/>
    </location>
</feature>
<dbReference type="InterPro" id="IPR043502">
    <property type="entry name" value="DNA/RNA_pol_sf"/>
</dbReference>
<dbReference type="Pfam" id="PF03999">
    <property type="entry name" value="MAP65_ASE1"/>
    <property type="match status" value="1"/>
</dbReference>
<feature type="region of interest" description="Disordered" evidence="25">
    <location>
        <begin position="222"/>
        <end position="248"/>
    </location>
</feature>
<dbReference type="PROSITE" id="PS50011">
    <property type="entry name" value="PROTEIN_KINASE_DOM"/>
    <property type="match status" value="1"/>
</dbReference>
<dbReference type="Pfam" id="PF23250">
    <property type="entry name" value="zf_DPOE_2"/>
    <property type="match status" value="1"/>
</dbReference>
<dbReference type="GO" id="GO:0008622">
    <property type="term" value="C:epsilon DNA polymerase complex"/>
    <property type="evidence" value="ECO:0007669"/>
    <property type="project" value="InterPro"/>
</dbReference>
<keyword evidence="10" id="KW-0479">Metal-binding</keyword>
<accession>A0A409YDU4</accession>
<keyword evidence="18" id="KW-0238">DNA-binding</keyword>
<evidence type="ECO:0000256" key="11">
    <source>
        <dbReference type="ARBA" id="ARBA00022741"/>
    </source>
</evidence>
<feature type="region of interest" description="Disordered" evidence="25">
    <location>
        <begin position="3522"/>
        <end position="3562"/>
    </location>
</feature>
<keyword evidence="12" id="KW-0863">Zinc-finger</keyword>
<evidence type="ECO:0000256" key="8">
    <source>
        <dbReference type="ARBA" id="ARBA00022695"/>
    </source>
</evidence>
<dbReference type="GO" id="GO:0008310">
    <property type="term" value="F:single-stranded DNA 3'-5' DNA exonuclease activity"/>
    <property type="evidence" value="ECO:0007669"/>
    <property type="project" value="TreeGrafter"/>
</dbReference>
<feature type="compositionally biased region" description="Polar residues" evidence="25">
    <location>
        <begin position="3695"/>
        <end position="3704"/>
    </location>
</feature>
<dbReference type="GO" id="GO:0004672">
    <property type="term" value="F:protein kinase activity"/>
    <property type="evidence" value="ECO:0007669"/>
    <property type="project" value="InterPro"/>
</dbReference>
<dbReference type="GO" id="GO:0008270">
    <property type="term" value="F:zinc ion binding"/>
    <property type="evidence" value="ECO:0007669"/>
    <property type="project" value="UniProtKB-KW"/>
</dbReference>
<organism evidence="27 28">
    <name type="scientific">Gymnopilus dilepis</name>
    <dbReference type="NCBI Taxonomy" id="231916"/>
    <lineage>
        <taxon>Eukaryota</taxon>
        <taxon>Fungi</taxon>
        <taxon>Dikarya</taxon>
        <taxon>Basidiomycota</taxon>
        <taxon>Agaricomycotina</taxon>
        <taxon>Agaricomycetes</taxon>
        <taxon>Agaricomycetidae</taxon>
        <taxon>Agaricales</taxon>
        <taxon>Agaricineae</taxon>
        <taxon>Hymenogastraceae</taxon>
        <taxon>Gymnopilus</taxon>
    </lineage>
</organism>
<dbReference type="GO" id="GO:0005524">
    <property type="term" value="F:ATP binding"/>
    <property type="evidence" value="ECO:0007669"/>
    <property type="project" value="UniProtKB-UniRule"/>
</dbReference>
<comment type="similarity">
    <text evidence="3">Belongs to the DNA polymerase type-B family.</text>
</comment>
<comment type="function">
    <text evidence="22">DNA polymerase II participates in chromosomal DNA replication.</text>
</comment>
<dbReference type="InterPro" id="IPR006172">
    <property type="entry name" value="DNA-dir_DNA_pol_B"/>
</dbReference>
<keyword evidence="17" id="KW-0411">Iron-sulfur</keyword>
<dbReference type="Proteomes" id="UP000284706">
    <property type="component" value="Unassembled WGS sequence"/>
</dbReference>
<evidence type="ECO:0000256" key="18">
    <source>
        <dbReference type="ARBA" id="ARBA00023125"/>
    </source>
</evidence>
<dbReference type="PANTHER" id="PTHR10670:SF0">
    <property type="entry name" value="DNA POLYMERASE EPSILON CATALYTIC SUBUNIT A"/>
    <property type="match status" value="1"/>
</dbReference>
<dbReference type="SMART" id="SM01159">
    <property type="entry name" value="DUF1744"/>
    <property type="match status" value="1"/>
</dbReference>
<comment type="cofactor">
    <cofactor evidence="1">
        <name>[4Fe-4S] cluster</name>
        <dbReference type="ChEBI" id="CHEBI:49883"/>
    </cofactor>
</comment>
<evidence type="ECO:0000256" key="16">
    <source>
        <dbReference type="ARBA" id="ARBA00023004"/>
    </source>
</evidence>
<keyword evidence="7" id="KW-0808">Transferase</keyword>
<feature type="compositionally biased region" description="Polar residues" evidence="25">
    <location>
        <begin position="3615"/>
        <end position="3625"/>
    </location>
</feature>
<feature type="compositionally biased region" description="Polar residues" evidence="25">
    <location>
        <begin position="3770"/>
        <end position="3783"/>
    </location>
</feature>
<evidence type="ECO:0000256" key="10">
    <source>
        <dbReference type="ARBA" id="ARBA00022723"/>
    </source>
</evidence>
<dbReference type="InterPro" id="IPR011009">
    <property type="entry name" value="Kinase-like_dom_sf"/>
</dbReference>
<dbReference type="PANTHER" id="PTHR10670">
    <property type="entry name" value="DNA POLYMERASE EPSILON CATALYTIC SUBUNIT A"/>
    <property type="match status" value="1"/>
</dbReference>
<dbReference type="InterPro" id="IPR023211">
    <property type="entry name" value="DNA_pol_palm_dom_sf"/>
</dbReference>